<comment type="caution">
    <text evidence="1">The sequence shown here is derived from an EMBL/GenBank/DDBJ whole genome shotgun (WGS) entry which is preliminary data.</text>
</comment>
<dbReference type="RefSeq" id="WP_330161495.1">
    <property type="nucleotide sequence ID" value="NZ_BAAAJA010000077.1"/>
</dbReference>
<dbReference type="Proteomes" id="UP001348641">
    <property type="component" value="Unassembled WGS sequence"/>
</dbReference>
<gene>
    <name evidence="1" type="ORF">Q8A49_29630</name>
</gene>
<reference evidence="1 2" key="1">
    <citation type="submission" date="2023-07" db="EMBL/GenBank/DDBJ databases">
        <authorList>
            <person name="Girao M."/>
            <person name="Carvalho M.F."/>
        </authorList>
    </citation>
    <scope>NUCLEOTIDE SEQUENCE [LARGE SCALE GENOMIC DNA]</scope>
    <source>
        <strain evidence="1 2">66/93</strain>
    </source>
</reference>
<sequence length="107" mass="11782">MTDDVDTTGNPYEPDLNPYPGHAAELRTWADGDLYAAWEDRDNPLAATAFTAAIGAEITRRDNATRWRDYGTEHGLSAADADRFATFVDGWGGEDLADALTEFRRNA</sequence>
<proteinExistence type="predicted"/>
<name>A0ABU7KZD2_9ACTN</name>
<organism evidence="1 2">
    <name type="scientific">Nocardiopsis tropica</name>
    <dbReference type="NCBI Taxonomy" id="109330"/>
    <lineage>
        <taxon>Bacteria</taxon>
        <taxon>Bacillati</taxon>
        <taxon>Actinomycetota</taxon>
        <taxon>Actinomycetes</taxon>
        <taxon>Streptosporangiales</taxon>
        <taxon>Nocardiopsidaceae</taxon>
        <taxon>Nocardiopsis</taxon>
    </lineage>
</organism>
<accession>A0ABU7KZD2</accession>
<evidence type="ECO:0000313" key="2">
    <source>
        <dbReference type="Proteomes" id="UP001348641"/>
    </source>
</evidence>
<protein>
    <submittedName>
        <fullName evidence="1">Uncharacterized protein</fullName>
    </submittedName>
</protein>
<dbReference type="EMBL" id="JAUUCC010000123">
    <property type="protein sequence ID" value="MEE2054666.1"/>
    <property type="molecule type" value="Genomic_DNA"/>
</dbReference>
<evidence type="ECO:0000313" key="1">
    <source>
        <dbReference type="EMBL" id="MEE2054666.1"/>
    </source>
</evidence>